<dbReference type="PROSITE" id="PS51788">
    <property type="entry name" value="CULT"/>
    <property type="match status" value="1"/>
</dbReference>
<evidence type="ECO:0000313" key="5">
    <source>
        <dbReference type="Proteomes" id="UP000316726"/>
    </source>
</evidence>
<dbReference type="Proteomes" id="UP000316726">
    <property type="component" value="Chromosome 17"/>
</dbReference>
<evidence type="ECO:0000259" key="3">
    <source>
        <dbReference type="PROSITE" id="PS51788"/>
    </source>
</evidence>
<feature type="compositionally biased region" description="Acidic residues" evidence="1">
    <location>
        <begin position="389"/>
        <end position="401"/>
    </location>
</feature>
<dbReference type="AlphaFoldDB" id="A0A5B8MZI9"/>
<protein>
    <submittedName>
        <fullName evidence="4">Uncharacterized protein</fullName>
    </submittedName>
</protein>
<dbReference type="CDD" id="cd15777">
    <property type="entry name" value="CRBN_C_like"/>
    <property type="match status" value="1"/>
</dbReference>
<dbReference type="Pfam" id="PF02190">
    <property type="entry name" value="LON_substr_bdg"/>
    <property type="match status" value="1"/>
</dbReference>
<gene>
    <name evidence="4" type="ORF">A3770_17p79940</name>
</gene>
<dbReference type="EMBL" id="CP031050">
    <property type="protein sequence ID" value="QDZ25476.1"/>
    <property type="molecule type" value="Genomic_DNA"/>
</dbReference>
<dbReference type="Gene3D" id="2.30.130.40">
    <property type="entry name" value="LON domain-like"/>
    <property type="match status" value="1"/>
</dbReference>
<dbReference type="InterPro" id="IPR046336">
    <property type="entry name" value="Lon_prtase_N_sf"/>
</dbReference>
<dbReference type="Gene3D" id="2.170.150.20">
    <property type="entry name" value="Peptide methionine sulfoxide reductase"/>
    <property type="match status" value="1"/>
</dbReference>
<feature type="region of interest" description="Disordered" evidence="1">
    <location>
        <begin position="368"/>
        <end position="414"/>
    </location>
</feature>
<sequence>MEASVGEASHRHAYLGQTGDVDGAGSGNGSCLQAGTRTELSIYPMQRTVIFPGECCPLIMPSDRARLLMESVLNAPNPYKRLFGMLHFNLSSRVGCTVELLQVGDVNAEGGEDGGGGTSILVRAHQRFEIRDISLDSMIRVDRSGLLRCGVTILEDEPPNRIPRHVRESSSFWAKDFYRPFDAWRMLREVERLYADLFPDHGGENAELSLLMDDPVQFSFFVAARLPLNANKQQRLLEARHCSLRLLREMKWMTQMLERKQLNCCWCHRRVATSSDIFKMNREGATGVFVNNHGALHDIVTIHEVQGVDLQGGPETAHSWFPGYAWTIAVCDHCGNHLGWRFTRCSQGGGPQLECFWGLRRDALALPNDEKNEGEGGNDYGDVASSTYSDEEETTEEEDVGEREIDSFGVMDVD</sequence>
<name>A0A5B8MZI9_9CHLO</name>
<organism evidence="4 5">
    <name type="scientific">Chloropicon primus</name>
    <dbReference type="NCBI Taxonomy" id="1764295"/>
    <lineage>
        <taxon>Eukaryota</taxon>
        <taxon>Viridiplantae</taxon>
        <taxon>Chlorophyta</taxon>
        <taxon>Chloropicophyceae</taxon>
        <taxon>Chloropicales</taxon>
        <taxon>Chloropicaceae</taxon>
        <taxon>Chloropicon</taxon>
    </lineage>
</organism>
<reference evidence="4 5" key="1">
    <citation type="submission" date="2018-07" db="EMBL/GenBank/DDBJ databases">
        <title>The complete nuclear genome of the prasinophyte Chloropicon primus (CCMP1205).</title>
        <authorList>
            <person name="Pombert J.-F."/>
            <person name="Otis C."/>
            <person name="Turmel M."/>
            <person name="Lemieux C."/>
        </authorList>
    </citation>
    <scope>NUCLEOTIDE SEQUENCE [LARGE SCALE GENOMIC DNA]</scope>
    <source>
        <strain evidence="4 5">CCMP1205</strain>
    </source>
</reference>
<feature type="domain" description="Lon N-terminal" evidence="2">
    <location>
        <begin position="40"/>
        <end position="257"/>
    </location>
</feature>
<dbReference type="InterPro" id="IPR034750">
    <property type="entry name" value="CULT"/>
</dbReference>
<dbReference type="GO" id="GO:0016567">
    <property type="term" value="P:protein ubiquitination"/>
    <property type="evidence" value="ECO:0007669"/>
    <property type="project" value="UniProtKB-UniPathway"/>
</dbReference>
<dbReference type="PROSITE" id="PS51787">
    <property type="entry name" value="LON_N"/>
    <property type="match status" value="1"/>
</dbReference>
<dbReference type="UniPathway" id="UPA00143"/>
<dbReference type="PANTHER" id="PTHR46732">
    <property type="entry name" value="ATP-DEPENDENT PROTEASE LA (LON) DOMAIN PROTEIN"/>
    <property type="match status" value="1"/>
</dbReference>
<accession>A0A5B8MZI9</accession>
<dbReference type="PANTHER" id="PTHR46732:SF8">
    <property type="entry name" value="ATP-DEPENDENT PROTEASE LA (LON) DOMAIN PROTEIN"/>
    <property type="match status" value="1"/>
</dbReference>
<dbReference type="InterPro" id="IPR015947">
    <property type="entry name" value="PUA-like_sf"/>
</dbReference>
<dbReference type="FunFam" id="2.170.150.20:FF:000007">
    <property type="entry name" value="Protein cereblon"/>
    <property type="match status" value="1"/>
</dbReference>
<feature type="domain" description="CULT" evidence="3">
    <location>
        <begin position="259"/>
        <end position="368"/>
    </location>
</feature>
<dbReference type="SMART" id="SM00464">
    <property type="entry name" value="LON"/>
    <property type="match status" value="1"/>
</dbReference>
<proteinExistence type="predicted"/>
<keyword evidence="5" id="KW-1185">Reference proteome</keyword>
<dbReference type="OrthoDB" id="267517at2759"/>
<evidence type="ECO:0000313" key="4">
    <source>
        <dbReference type="EMBL" id="QDZ25476.1"/>
    </source>
</evidence>
<dbReference type="STRING" id="1764295.A0A5B8MZI9"/>
<dbReference type="Gene3D" id="1.20.58.1480">
    <property type="match status" value="1"/>
</dbReference>
<evidence type="ECO:0000259" key="2">
    <source>
        <dbReference type="PROSITE" id="PS51787"/>
    </source>
</evidence>
<evidence type="ECO:0000256" key="1">
    <source>
        <dbReference type="SAM" id="MobiDB-lite"/>
    </source>
</evidence>
<dbReference type="SUPFAM" id="SSF88697">
    <property type="entry name" value="PUA domain-like"/>
    <property type="match status" value="1"/>
</dbReference>
<dbReference type="InterPro" id="IPR003111">
    <property type="entry name" value="Lon_prtase_N"/>
</dbReference>